<dbReference type="RefSeq" id="XP_039126692.1">
    <property type="nucleotide sequence ID" value="XM_039270758.1"/>
</dbReference>
<organism evidence="2 3">
    <name type="scientific">Dioscorea cayennensis subsp. rotundata</name>
    <name type="common">White Guinea yam</name>
    <name type="synonym">Dioscorea rotundata</name>
    <dbReference type="NCBI Taxonomy" id="55577"/>
    <lineage>
        <taxon>Eukaryota</taxon>
        <taxon>Viridiplantae</taxon>
        <taxon>Streptophyta</taxon>
        <taxon>Embryophyta</taxon>
        <taxon>Tracheophyta</taxon>
        <taxon>Spermatophyta</taxon>
        <taxon>Magnoliopsida</taxon>
        <taxon>Liliopsida</taxon>
        <taxon>Dioscoreales</taxon>
        <taxon>Dioscoreaceae</taxon>
        <taxon>Dioscorea</taxon>
    </lineage>
</organism>
<proteinExistence type="inferred from homology"/>
<reference evidence="3" key="2">
    <citation type="submission" date="2025-08" db="UniProtKB">
        <authorList>
            <consortium name="RefSeq"/>
        </authorList>
    </citation>
    <scope>IDENTIFICATION</scope>
</reference>
<evidence type="ECO:0000256" key="1">
    <source>
        <dbReference type="ARBA" id="ARBA00006974"/>
    </source>
</evidence>
<dbReference type="InterPro" id="IPR003676">
    <property type="entry name" value="SAUR_fam"/>
</dbReference>
<dbReference type="Proteomes" id="UP001515500">
    <property type="component" value="Chromosome 1"/>
</dbReference>
<dbReference type="PANTHER" id="PTHR31175">
    <property type="entry name" value="AUXIN-RESPONSIVE FAMILY PROTEIN"/>
    <property type="match status" value="1"/>
</dbReference>
<dbReference type="Pfam" id="PF02519">
    <property type="entry name" value="Auxin_inducible"/>
    <property type="match status" value="1"/>
</dbReference>
<gene>
    <name evidence="3" type="primary">LOC120262853</name>
</gene>
<dbReference type="GO" id="GO:0009733">
    <property type="term" value="P:response to auxin"/>
    <property type="evidence" value="ECO:0007669"/>
    <property type="project" value="InterPro"/>
</dbReference>
<reference evidence="2" key="1">
    <citation type="submission" date="2025-05" db="UniProtKB">
        <authorList>
            <consortium name="RefSeq"/>
        </authorList>
    </citation>
    <scope>NUCLEOTIDE SEQUENCE [LARGE SCALE GENOMIC DNA]</scope>
</reference>
<comment type="similarity">
    <text evidence="1">Belongs to the ARG7 family.</text>
</comment>
<name>A0AB40BH32_DIOCR</name>
<accession>A0AB40BH32</accession>
<evidence type="ECO:0000313" key="2">
    <source>
        <dbReference type="Proteomes" id="UP001515500"/>
    </source>
</evidence>
<evidence type="ECO:0000313" key="3">
    <source>
        <dbReference type="RefSeq" id="XP_039126692.1"/>
    </source>
</evidence>
<protein>
    <submittedName>
        <fullName evidence="3">Auxin-responsive protein SAUR36-like</fullName>
    </submittedName>
</protein>
<dbReference type="AlphaFoldDB" id="A0AB40BH32"/>
<sequence>MARKWQIAKSCSDSETCTTTSVAHKGRFTVYTCEGKRFMVPLEYLDSKIFQELFRMSEEEYGLPVDGSITLHCNEVFVKYIMLLLKKQVSKDVERALLSSILVPYQSSCSSLAVVHEQQVAVCGF</sequence>
<dbReference type="GeneID" id="120262853"/>
<keyword evidence="2" id="KW-1185">Reference proteome</keyword>